<organism evidence="2 3">
    <name type="scientific">Emiliania huxleyi (strain CCMP1516)</name>
    <dbReference type="NCBI Taxonomy" id="280463"/>
    <lineage>
        <taxon>Eukaryota</taxon>
        <taxon>Haptista</taxon>
        <taxon>Haptophyta</taxon>
        <taxon>Prymnesiophyceae</taxon>
        <taxon>Isochrysidales</taxon>
        <taxon>Noelaerhabdaceae</taxon>
        <taxon>Emiliania</taxon>
    </lineage>
</organism>
<feature type="compositionally biased region" description="Basic and acidic residues" evidence="1">
    <location>
        <begin position="18"/>
        <end position="29"/>
    </location>
</feature>
<accession>A0A0D3J2G6</accession>
<proteinExistence type="predicted"/>
<dbReference type="GeneID" id="17264030"/>
<feature type="region of interest" description="Disordered" evidence="1">
    <location>
        <begin position="1"/>
        <end position="48"/>
    </location>
</feature>
<reference evidence="3" key="1">
    <citation type="journal article" date="2013" name="Nature">
        <title>Pan genome of the phytoplankton Emiliania underpins its global distribution.</title>
        <authorList>
            <person name="Read B.A."/>
            <person name="Kegel J."/>
            <person name="Klute M.J."/>
            <person name="Kuo A."/>
            <person name="Lefebvre S.C."/>
            <person name="Maumus F."/>
            <person name="Mayer C."/>
            <person name="Miller J."/>
            <person name="Monier A."/>
            <person name="Salamov A."/>
            <person name="Young J."/>
            <person name="Aguilar M."/>
            <person name="Claverie J.M."/>
            <person name="Frickenhaus S."/>
            <person name="Gonzalez K."/>
            <person name="Herman E.K."/>
            <person name="Lin Y.C."/>
            <person name="Napier J."/>
            <person name="Ogata H."/>
            <person name="Sarno A.F."/>
            <person name="Shmutz J."/>
            <person name="Schroeder D."/>
            <person name="de Vargas C."/>
            <person name="Verret F."/>
            <person name="von Dassow P."/>
            <person name="Valentin K."/>
            <person name="Van de Peer Y."/>
            <person name="Wheeler G."/>
            <person name="Dacks J.B."/>
            <person name="Delwiche C.F."/>
            <person name="Dyhrman S.T."/>
            <person name="Glockner G."/>
            <person name="John U."/>
            <person name="Richards T."/>
            <person name="Worden A.Z."/>
            <person name="Zhang X."/>
            <person name="Grigoriev I.V."/>
            <person name="Allen A.E."/>
            <person name="Bidle K."/>
            <person name="Borodovsky M."/>
            <person name="Bowler C."/>
            <person name="Brownlee C."/>
            <person name="Cock J.M."/>
            <person name="Elias M."/>
            <person name="Gladyshev V.N."/>
            <person name="Groth M."/>
            <person name="Guda C."/>
            <person name="Hadaegh A."/>
            <person name="Iglesias-Rodriguez M.D."/>
            <person name="Jenkins J."/>
            <person name="Jones B.M."/>
            <person name="Lawson T."/>
            <person name="Leese F."/>
            <person name="Lindquist E."/>
            <person name="Lobanov A."/>
            <person name="Lomsadze A."/>
            <person name="Malik S.B."/>
            <person name="Marsh M.E."/>
            <person name="Mackinder L."/>
            <person name="Mock T."/>
            <person name="Mueller-Roeber B."/>
            <person name="Pagarete A."/>
            <person name="Parker M."/>
            <person name="Probert I."/>
            <person name="Quesneville H."/>
            <person name="Raines C."/>
            <person name="Rensing S.A."/>
            <person name="Riano-Pachon D.M."/>
            <person name="Richier S."/>
            <person name="Rokitta S."/>
            <person name="Shiraiwa Y."/>
            <person name="Soanes D.M."/>
            <person name="van der Giezen M."/>
            <person name="Wahlund T.M."/>
            <person name="Williams B."/>
            <person name="Wilson W."/>
            <person name="Wolfe G."/>
            <person name="Wurch L.L."/>
        </authorList>
    </citation>
    <scope>NUCLEOTIDE SEQUENCE</scope>
</reference>
<evidence type="ECO:0000313" key="2">
    <source>
        <dbReference type="EnsemblProtists" id="EOD17701"/>
    </source>
</evidence>
<name>A0A0D3J2G6_EMIH1</name>
<feature type="compositionally biased region" description="Low complexity" evidence="1">
    <location>
        <begin position="1"/>
        <end position="17"/>
    </location>
</feature>
<reference evidence="2" key="2">
    <citation type="submission" date="2024-10" db="UniProtKB">
        <authorList>
            <consortium name="EnsemblProtists"/>
        </authorList>
    </citation>
    <scope>IDENTIFICATION</scope>
</reference>
<sequence length="98" mass="11070">MLSPLGPRRSPLGPRRSPLGERRSVETVAKKSSLGNRRSRQRGSTVTSELLETVQHELRVEKERQDKELCAWGRGLDWRPWEAMAPASVECGVFSLDL</sequence>
<dbReference type="EnsemblProtists" id="EOD17701">
    <property type="protein sequence ID" value="EOD17701"/>
    <property type="gene ID" value="EMIHUDRAFT_436225"/>
</dbReference>
<dbReference type="PaxDb" id="2903-EOD17701"/>
<evidence type="ECO:0000313" key="3">
    <source>
        <dbReference type="Proteomes" id="UP000013827"/>
    </source>
</evidence>
<dbReference type="RefSeq" id="XP_005770130.1">
    <property type="nucleotide sequence ID" value="XM_005770073.1"/>
</dbReference>
<dbReference type="KEGG" id="ehx:EMIHUDRAFT_436225"/>
<evidence type="ECO:0000256" key="1">
    <source>
        <dbReference type="SAM" id="MobiDB-lite"/>
    </source>
</evidence>
<keyword evidence="3" id="KW-1185">Reference proteome</keyword>
<dbReference type="AlphaFoldDB" id="A0A0D3J2G6"/>
<protein>
    <submittedName>
        <fullName evidence="2">Uncharacterized protein</fullName>
    </submittedName>
</protein>
<dbReference type="HOGENOM" id="CLU_191133_0_0_1"/>
<dbReference type="Proteomes" id="UP000013827">
    <property type="component" value="Unassembled WGS sequence"/>
</dbReference>